<evidence type="ECO:0000313" key="1">
    <source>
        <dbReference type="EMBL" id="JAH97541.1"/>
    </source>
</evidence>
<sequence>MKTPLSHLLKKKYDRLSTITTGKTEFKVQPNTSSFKKNYFQINSSAFSVLARLVHTVYVSHLTWAADHPSVHCTTKHEVLTTTVRILLKTKIWSLKIIVKIFINIG</sequence>
<proteinExistence type="predicted"/>
<organism evidence="1">
    <name type="scientific">Anguilla anguilla</name>
    <name type="common">European freshwater eel</name>
    <name type="synonym">Muraena anguilla</name>
    <dbReference type="NCBI Taxonomy" id="7936"/>
    <lineage>
        <taxon>Eukaryota</taxon>
        <taxon>Metazoa</taxon>
        <taxon>Chordata</taxon>
        <taxon>Craniata</taxon>
        <taxon>Vertebrata</taxon>
        <taxon>Euteleostomi</taxon>
        <taxon>Actinopterygii</taxon>
        <taxon>Neopterygii</taxon>
        <taxon>Teleostei</taxon>
        <taxon>Anguilliformes</taxon>
        <taxon>Anguillidae</taxon>
        <taxon>Anguilla</taxon>
    </lineage>
</organism>
<accession>A0A0E9X4Z3</accession>
<dbReference type="EMBL" id="GBXM01011036">
    <property type="protein sequence ID" value="JAH97541.1"/>
    <property type="molecule type" value="Transcribed_RNA"/>
</dbReference>
<dbReference type="AlphaFoldDB" id="A0A0E9X4Z3"/>
<name>A0A0E9X4Z3_ANGAN</name>
<protein>
    <submittedName>
        <fullName evidence="1">Uncharacterized protein</fullName>
    </submittedName>
</protein>
<reference evidence="1" key="2">
    <citation type="journal article" date="2015" name="Fish Shellfish Immunol.">
        <title>Early steps in the European eel (Anguilla anguilla)-Vibrio vulnificus interaction in the gills: Role of the RtxA13 toxin.</title>
        <authorList>
            <person name="Callol A."/>
            <person name="Pajuelo D."/>
            <person name="Ebbesson L."/>
            <person name="Teles M."/>
            <person name="MacKenzie S."/>
            <person name="Amaro C."/>
        </authorList>
    </citation>
    <scope>NUCLEOTIDE SEQUENCE</scope>
</reference>
<reference evidence="1" key="1">
    <citation type="submission" date="2014-11" db="EMBL/GenBank/DDBJ databases">
        <authorList>
            <person name="Amaro Gonzalez C."/>
        </authorList>
    </citation>
    <scope>NUCLEOTIDE SEQUENCE</scope>
</reference>